<sequence>MNRSRLRSAVGLLLVAGVALSAAACGSDDGGEAPASDPNAKVTLVINGLPPDTEAVNRKHFLDNVAEFEKLNPNIDVDAKEGKMDPQTFQSKLAGGQLEDVFYVYFTDPASLIAKRQVADISKYLDEFAPTKEIRPDLMKIFSDDGGKVYGLPAKNYSLGLLYNRELFTQAKLDPNNPPKTWEEVRTAAKAIAGLGKDYVGYGDYSKNNTGGWHFTAETYSLGGDIAVNEGGTWKAAFNNDKGKQVLQQLKDMRWTDNSMGARQLLEWADLLQLMGSGKLGMYIAAPDNIETIVNQFKGDFNKYGLGPIPNGTATLAGGEGYMFNAKATPEKIRAGLKWLTYWWNNPDRIEAEYQWAATQKTPVGLPEPALWTGDAKAKQQAAIDKLKNLPVENYKPFADATANIPLKVEPPNAQQIYAVLDVPMQKVLTDKNADIDKLLADAETQVNSILASVK</sequence>
<evidence type="ECO:0000313" key="3">
    <source>
        <dbReference type="Proteomes" id="UP000199632"/>
    </source>
</evidence>
<dbReference type="RefSeq" id="WP_090786422.1">
    <property type="nucleotide sequence ID" value="NZ_BOND01000030.1"/>
</dbReference>
<dbReference type="Proteomes" id="UP000199632">
    <property type="component" value="Unassembled WGS sequence"/>
</dbReference>
<dbReference type="PROSITE" id="PS51257">
    <property type="entry name" value="PROKAR_LIPOPROTEIN"/>
    <property type="match status" value="1"/>
</dbReference>
<reference evidence="3" key="1">
    <citation type="submission" date="2016-10" db="EMBL/GenBank/DDBJ databases">
        <authorList>
            <person name="Varghese N."/>
            <person name="Submissions S."/>
        </authorList>
    </citation>
    <scope>NUCLEOTIDE SEQUENCE [LARGE SCALE GENOMIC DNA]</scope>
    <source>
        <strain evidence="3">DSM 44718</strain>
    </source>
</reference>
<name>A0A1H3KX80_9ACTN</name>
<accession>A0A1H3KX80</accession>
<keyword evidence="1" id="KW-0732">Signal</keyword>
<dbReference type="PANTHER" id="PTHR43649:SF16">
    <property type="entry name" value="SUGAR-BINDING LIPOPROTEIN"/>
    <property type="match status" value="1"/>
</dbReference>
<dbReference type="SUPFAM" id="SSF53850">
    <property type="entry name" value="Periplasmic binding protein-like II"/>
    <property type="match status" value="1"/>
</dbReference>
<organism evidence="2 3">
    <name type="scientific">Asanoa ishikariensis</name>
    <dbReference type="NCBI Taxonomy" id="137265"/>
    <lineage>
        <taxon>Bacteria</taxon>
        <taxon>Bacillati</taxon>
        <taxon>Actinomycetota</taxon>
        <taxon>Actinomycetes</taxon>
        <taxon>Micromonosporales</taxon>
        <taxon>Micromonosporaceae</taxon>
        <taxon>Asanoa</taxon>
    </lineage>
</organism>
<proteinExistence type="predicted"/>
<dbReference type="STRING" id="137265.SAMN05421684_0398"/>
<protein>
    <submittedName>
        <fullName evidence="2">ABC-type glycerol-3-phosphate transport system, substrate-binding protein</fullName>
    </submittedName>
</protein>
<keyword evidence="3" id="KW-1185">Reference proteome</keyword>
<dbReference type="PANTHER" id="PTHR43649">
    <property type="entry name" value="ARABINOSE-BINDING PROTEIN-RELATED"/>
    <property type="match status" value="1"/>
</dbReference>
<dbReference type="InterPro" id="IPR050490">
    <property type="entry name" value="Bact_solute-bd_prot1"/>
</dbReference>
<feature type="chain" id="PRO_5038839756" evidence="1">
    <location>
        <begin position="25"/>
        <end position="455"/>
    </location>
</feature>
<dbReference type="InterPro" id="IPR006059">
    <property type="entry name" value="SBP"/>
</dbReference>
<gene>
    <name evidence="2" type="ORF">SAMN05421684_0398</name>
</gene>
<dbReference type="Pfam" id="PF01547">
    <property type="entry name" value="SBP_bac_1"/>
    <property type="match status" value="1"/>
</dbReference>
<evidence type="ECO:0000256" key="1">
    <source>
        <dbReference type="SAM" id="SignalP"/>
    </source>
</evidence>
<dbReference type="Gene3D" id="3.40.190.10">
    <property type="entry name" value="Periplasmic binding protein-like II"/>
    <property type="match status" value="1"/>
</dbReference>
<dbReference type="OrthoDB" id="2644341at2"/>
<feature type="signal peptide" evidence="1">
    <location>
        <begin position="1"/>
        <end position="24"/>
    </location>
</feature>
<evidence type="ECO:0000313" key="2">
    <source>
        <dbReference type="EMBL" id="SDY56690.1"/>
    </source>
</evidence>
<dbReference type="EMBL" id="FNQB01000001">
    <property type="protein sequence ID" value="SDY56690.1"/>
    <property type="molecule type" value="Genomic_DNA"/>
</dbReference>
<dbReference type="AlphaFoldDB" id="A0A1H3KX80"/>